<dbReference type="RefSeq" id="WP_008800734.1">
    <property type="nucleotide sequence ID" value="NZ_GG657971.1"/>
</dbReference>
<feature type="transmembrane region" description="Helical" evidence="1">
    <location>
        <begin position="80"/>
        <end position="102"/>
    </location>
</feature>
<name>E5BEX4_9FUSO</name>
<evidence type="ECO:0000313" key="2">
    <source>
        <dbReference type="EMBL" id="EFS20655.1"/>
    </source>
</evidence>
<proteinExistence type="predicted"/>
<dbReference type="BioCyc" id="FSP469605-HMP:GTSP-154-MONOMER"/>
<keyword evidence="1" id="KW-0472">Membrane</keyword>
<organism evidence="2 3">
    <name type="scientific">Fusobacterium gonidiaformans 3-1-5R</name>
    <dbReference type="NCBI Taxonomy" id="469605"/>
    <lineage>
        <taxon>Bacteria</taxon>
        <taxon>Fusobacteriati</taxon>
        <taxon>Fusobacteriota</taxon>
        <taxon>Fusobacteriia</taxon>
        <taxon>Fusobacteriales</taxon>
        <taxon>Fusobacteriaceae</taxon>
        <taxon>Fusobacterium</taxon>
    </lineage>
</organism>
<gene>
    <name evidence="2" type="ORF">FSBG_00152</name>
</gene>
<protein>
    <submittedName>
        <fullName evidence="2">Uncharacterized protein</fullName>
    </submittedName>
</protein>
<keyword evidence="1" id="KW-1133">Transmembrane helix</keyword>
<accession>E5BEX4</accession>
<evidence type="ECO:0000256" key="1">
    <source>
        <dbReference type="SAM" id="Phobius"/>
    </source>
</evidence>
<sequence length="103" mass="11887">MKENFSSDDFDVNSIGKSYYTQDFNGLKLLEQITQNSSILPINQEKQIKELEDINAKHSDMIEKMKVSIQDNRESSKRSLYLAILSIIIACIALAFSIYTHYF</sequence>
<evidence type="ECO:0000313" key="3">
    <source>
        <dbReference type="Proteomes" id="UP000002975"/>
    </source>
</evidence>
<reference evidence="2 3" key="1">
    <citation type="submission" date="2009-02" db="EMBL/GenBank/DDBJ databases">
        <title>The Genome Sequence of Fusobacterium sp. 3_1_5R.</title>
        <authorList>
            <consortium name="The Broad Institute Genome Sequencing Platform"/>
            <person name="Ward D."/>
            <person name="Young S.K."/>
            <person name="Kodira C.D."/>
            <person name="Zeng Q."/>
            <person name="Koehrsen M."/>
            <person name="Alvarado L."/>
            <person name="Berlin A."/>
            <person name="Borenstein D."/>
            <person name="Chen Z."/>
            <person name="Engels R."/>
            <person name="Freedman E."/>
            <person name="Gellesch M."/>
            <person name="Goldberg J."/>
            <person name="Griggs A."/>
            <person name="Gujja S."/>
            <person name="Heiman D."/>
            <person name="Hepburn T."/>
            <person name="Howarth C."/>
            <person name="Jen D."/>
            <person name="Larson L."/>
            <person name="Lewis B."/>
            <person name="Mehta T."/>
            <person name="Park D."/>
            <person name="Pearson M."/>
            <person name="Roberts A."/>
            <person name="Saif S."/>
            <person name="Shea T."/>
            <person name="Shenoy N."/>
            <person name="Sisk P."/>
            <person name="Stolte C."/>
            <person name="Sykes S."/>
            <person name="Walk T."/>
            <person name="White J."/>
            <person name="Yandava C."/>
            <person name="Allen-Vercoe E."/>
            <person name="Strauss J."/>
            <person name="Ambrose C."/>
            <person name="Lander E."/>
            <person name="Nusbaum C."/>
            <person name="Galagan J."/>
            <person name="Birren B."/>
        </authorList>
    </citation>
    <scope>NUCLEOTIDE SEQUENCE [LARGE SCALE GENOMIC DNA]</scope>
    <source>
        <strain evidence="2 3">3_1_5R</strain>
    </source>
</reference>
<keyword evidence="1" id="KW-0812">Transmembrane</keyword>
<dbReference type="HOGENOM" id="CLU_2259684_0_0_0"/>
<keyword evidence="3" id="KW-1185">Reference proteome</keyword>
<dbReference type="Proteomes" id="UP000002975">
    <property type="component" value="Unassembled WGS sequence"/>
</dbReference>
<dbReference type="EMBL" id="GG657971">
    <property type="protein sequence ID" value="EFS20655.1"/>
    <property type="molecule type" value="Genomic_DNA"/>
</dbReference>
<dbReference type="AlphaFoldDB" id="E5BEX4"/>